<name>A0A401S071_CHIPU</name>
<dbReference type="GO" id="GO:0006508">
    <property type="term" value="P:proteolysis"/>
    <property type="evidence" value="ECO:0007669"/>
    <property type="project" value="UniProtKB-KW"/>
</dbReference>
<organism evidence="5 6">
    <name type="scientific">Chiloscyllium punctatum</name>
    <name type="common">Brownbanded bambooshark</name>
    <name type="synonym">Hemiscyllium punctatum</name>
    <dbReference type="NCBI Taxonomy" id="137246"/>
    <lineage>
        <taxon>Eukaryota</taxon>
        <taxon>Metazoa</taxon>
        <taxon>Chordata</taxon>
        <taxon>Craniata</taxon>
        <taxon>Vertebrata</taxon>
        <taxon>Chondrichthyes</taxon>
        <taxon>Elasmobranchii</taxon>
        <taxon>Galeomorphii</taxon>
        <taxon>Galeoidea</taxon>
        <taxon>Orectolobiformes</taxon>
        <taxon>Hemiscylliidae</taxon>
        <taxon>Chiloscyllium</taxon>
    </lineage>
</organism>
<dbReference type="Proteomes" id="UP000287033">
    <property type="component" value="Unassembled WGS sequence"/>
</dbReference>
<keyword evidence="2" id="KW-0479">Metal-binding</keyword>
<dbReference type="Gene3D" id="3.30.70.360">
    <property type="match status" value="1"/>
</dbReference>
<dbReference type="SUPFAM" id="SSF53187">
    <property type="entry name" value="Zn-dependent exopeptidases"/>
    <property type="match status" value="1"/>
</dbReference>
<keyword evidence="6" id="KW-1185">Reference proteome</keyword>
<evidence type="ECO:0000256" key="3">
    <source>
        <dbReference type="ARBA" id="ARBA00022801"/>
    </source>
</evidence>
<evidence type="ECO:0000313" key="5">
    <source>
        <dbReference type="EMBL" id="GCC23779.1"/>
    </source>
</evidence>
<dbReference type="OMA" id="CIHERID"/>
<comment type="caution">
    <text evidence="5">The sequence shown here is derived from an EMBL/GenBank/DDBJ whole genome shotgun (WGS) entry which is preliminary data.</text>
</comment>
<dbReference type="EMBL" id="BEZZ01000038">
    <property type="protein sequence ID" value="GCC23779.1"/>
    <property type="molecule type" value="Genomic_DNA"/>
</dbReference>
<keyword evidence="3" id="KW-0378">Hydrolase</keyword>
<dbReference type="GO" id="GO:0016805">
    <property type="term" value="F:dipeptidase activity"/>
    <property type="evidence" value="ECO:0007669"/>
    <property type="project" value="TreeGrafter"/>
</dbReference>
<reference evidence="5 6" key="1">
    <citation type="journal article" date="2018" name="Nat. Ecol. Evol.">
        <title>Shark genomes provide insights into elasmobranch evolution and the origin of vertebrates.</title>
        <authorList>
            <person name="Hara Y"/>
            <person name="Yamaguchi K"/>
            <person name="Onimaru K"/>
            <person name="Kadota M"/>
            <person name="Koyanagi M"/>
            <person name="Keeley SD"/>
            <person name="Tatsumi K"/>
            <person name="Tanaka K"/>
            <person name="Motone F"/>
            <person name="Kageyama Y"/>
            <person name="Nozu R"/>
            <person name="Adachi N"/>
            <person name="Nishimura O"/>
            <person name="Nakagawa R"/>
            <person name="Tanegashima C"/>
            <person name="Kiyatake I"/>
            <person name="Matsumoto R"/>
            <person name="Murakumo K"/>
            <person name="Nishida K"/>
            <person name="Terakita A"/>
            <person name="Kuratani S"/>
            <person name="Sato K"/>
            <person name="Hyodo S Kuraku.S."/>
        </authorList>
    </citation>
    <scope>NUCLEOTIDE SEQUENCE [LARGE SCALE GENOMIC DNA]</scope>
</reference>
<dbReference type="OrthoDB" id="7832001at2759"/>
<dbReference type="PANTHER" id="PTHR43270:SF4">
    <property type="entry name" value="CARNOSINE DIPEPTIDASE 2, ISOFORM A"/>
    <property type="match status" value="1"/>
</dbReference>
<dbReference type="AlphaFoldDB" id="A0A401S071"/>
<dbReference type="Gene3D" id="3.40.630.10">
    <property type="entry name" value="Zn peptidases"/>
    <property type="match status" value="1"/>
</dbReference>
<feature type="domain" description="Peptidase M20 dimerisation" evidence="4">
    <location>
        <begin position="36"/>
        <end position="94"/>
    </location>
</feature>
<protein>
    <recommendedName>
        <fullName evidence="4">Peptidase M20 dimerisation domain-containing protein</fullName>
    </recommendedName>
</protein>
<evidence type="ECO:0000259" key="4">
    <source>
        <dbReference type="Pfam" id="PF07687"/>
    </source>
</evidence>
<dbReference type="InterPro" id="IPR051458">
    <property type="entry name" value="Cyt/Met_Dipeptidase"/>
</dbReference>
<dbReference type="Pfam" id="PF07687">
    <property type="entry name" value="M20_dimer"/>
    <property type="match status" value="1"/>
</dbReference>
<evidence type="ECO:0000256" key="2">
    <source>
        <dbReference type="ARBA" id="ARBA00022723"/>
    </source>
</evidence>
<keyword evidence="1" id="KW-0645">Protease</keyword>
<sequence>MRSVFCMNQLNLILKPSSILLVQQNSFIKPRWMAIHRWQFPSLSIHGIEGAFSGPGTKTVIPAKVKGKFSIRLVPNMDPEKLRNQVKTYLNGVFAERRSPNEQRVTLQSGSKAWLADVTDKQYNVRQRAIRKIFGIEADLIRAGGTIPIARTFQHTMQKSVMMLPIGGADNGIHSKNEKLSRENYINGTKLFAAFMIETSQL</sequence>
<proteinExistence type="predicted"/>
<dbReference type="PANTHER" id="PTHR43270">
    <property type="entry name" value="BETA-ALA-HIS DIPEPTIDASE"/>
    <property type="match status" value="1"/>
</dbReference>
<accession>A0A401S071</accession>
<evidence type="ECO:0000256" key="1">
    <source>
        <dbReference type="ARBA" id="ARBA00022670"/>
    </source>
</evidence>
<dbReference type="GO" id="GO:0046872">
    <property type="term" value="F:metal ion binding"/>
    <property type="evidence" value="ECO:0007669"/>
    <property type="project" value="UniProtKB-KW"/>
</dbReference>
<dbReference type="STRING" id="137246.A0A401S071"/>
<dbReference type="GO" id="GO:0005829">
    <property type="term" value="C:cytosol"/>
    <property type="evidence" value="ECO:0007669"/>
    <property type="project" value="TreeGrafter"/>
</dbReference>
<gene>
    <name evidence="5" type="ORF">chiPu_0002177</name>
</gene>
<dbReference type="InterPro" id="IPR011650">
    <property type="entry name" value="Peptidase_M20_dimer"/>
</dbReference>
<evidence type="ECO:0000313" key="6">
    <source>
        <dbReference type="Proteomes" id="UP000287033"/>
    </source>
</evidence>